<reference evidence="2" key="2">
    <citation type="submission" date="2022-01" db="EMBL/GenBank/DDBJ databases">
        <authorList>
            <person name="Yamashiro T."/>
            <person name="Shiraishi A."/>
            <person name="Satake H."/>
            <person name="Nakayama K."/>
        </authorList>
    </citation>
    <scope>NUCLEOTIDE SEQUENCE</scope>
</reference>
<accession>A0ABQ5CXI5</accession>
<name>A0ABQ5CXI5_9ASTR</name>
<proteinExistence type="predicted"/>
<keyword evidence="3" id="KW-1185">Reference proteome</keyword>
<organism evidence="2 3">
    <name type="scientific">Tanacetum coccineum</name>
    <dbReference type="NCBI Taxonomy" id="301880"/>
    <lineage>
        <taxon>Eukaryota</taxon>
        <taxon>Viridiplantae</taxon>
        <taxon>Streptophyta</taxon>
        <taxon>Embryophyta</taxon>
        <taxon>Tracheophyta</taxon>
        <taxon>Spermatophyta</taxon>
        <taxon>Magnoliopsida</taxon>
        <taxon>eudicotyledons</taxon>
        <taxon>Gunneridae</taxon>
        <taxon>Pentapetalae</taxon>
        <taxon>asterids</taxon>
        <taxon>campanulids</taxon>
        <taxon>Asterales</taxon>
        <taxon>Asteraceae</taxon>
        <taxon>Asteroideae</taxon>
        <taxon>Anthemideae</taxon>
        <taxon>Anthemidinae</taxon>
        <taxon>Tanacetum</taxon>
    </lineage>
</organism>
<dbReference type="Proteomes" id="UP001151760">
    <property type="component" value="Unassembled WGS sequence"/>
</dbReference>
<dbReference type="EMBL" id="BQNB010014530">
    <property type="protein sequence ID" value="GJT29274.1"/>
    <property type="molecule type" value="Genomic_DNA"/>
</dbReference>
<evidence type="ECO:0000313" key="3">
    <source>
        <dbReference type="Proteomes" id="UP001151760"/>
    </source>
</evidence>
<protein>
    <recommendedName>
        <fullName evidence="4">Reverse transcriptase domain-containing protein</fullName>
    </recommendedName>
</protein>
<reference evidence="2" key="1">
    <citation type="journal article" date="2022" name="Int. J. Mol. Sci.">
        <title>Draft Genome of Tanacetum Coccineum: Genomic Comparison of Closely Related Tanacetum-Family Plants.</title>
        <authorList>
            <person name="Yamashiro T."/>
            <person name="Shiraishi A."/>
            <person name="Nakayama K."/>
            <person name="Satake H."/>
        </authorList>
    </citation>
    <scope>NUCLEOTIDE SEQUENCE</scope>
</reference>
<feature type="region of interest" description="Disordered" evidence="1">
    <location>
        <begin position="37"/>
        <end position="69"/>
    </location>
</feature>
<sequence>MLQGSVMASKPKTMQYVIKIANDLMDQKIRTFAERQAENKKKLDNDNQAQQEPLKKQNVARAYSAGSSEKKEYAGTLALCNKCKLHHNGPCTVKNQGHYRSDCLDLKNQNHGNQARGTGARRMVYASGGGEIDQDLDNMKDDINAYTLFL</sequence>
<evidence type="ECO:0000313" key="2">
    <source>
        <dbReference type="EMBL" id="GJT29274.1"/>
    </source>
</evidence>
<comment type="caution">
    <text evidence="2">The sequence shown here is derived from an EMBL/GenBank/DDBJ whole genome shotgun (WGS) entry which is preliminary data.</text>
</comment>
<gene>
    <name evidence="2" type="ORF">Tco_0909549</name>
</gene>
<evidence type="ECO:0000256" key="1">
    <source>
        <dbReference type="SAM" id="MobiDB-lite"/>
    </source>
</evidence>
<evidence type="ECO:0008006" key="4">
    <source>
        <dbReference type="Google" id="ProtNLM"/>
    </source>
</evidence>